<evidence type="ECO:0000313" key="3">
    <source>
        <dbReference type="Proteomes" id="UP000267027"/>
    </source>
</evidence>
<organism evidence="4">
    <name type="scientific">Angiostrongylus costaricensis</name>
    <name type="common">Nematode worm</name>
    <dbReference type="NCBI Taxonomy" id="334426"/>
    <lineage>
        <taxon>Eukaryota</taxon>
        <taxon>Metazoa</taxon>
        <taxon>Ecdysozoa</taxon>
        <taxon>Nematoda</taxon>
        <taxon>Chromadorea</taxon>
        <taxon>Rhabditida</taxon>
        <taxon>Rhabditina</taxon>
        <taxon>Rhabditomorpha</taxon>
        <taxon>Strongyloidea</taxon>
        <taxon>Metastrongylidae</taxon>
        <taxon>Angiostrongylus</taxon>
    </lineage>
</organism>
<dbReference type="Proteomes" id="UP000267027">
    <property type="component" value="Unassembled WGS sequence"/>
</dbReference>
<proteinExistence type="predicted"/>
<reference evidence="4" key="1">
    <citation type="submission" date="2017-02" db="UniProtKB">
        <authorList>
            <consortium name="WormBaseParasite"/>
        </authorList>
    </citation>
    <scope>IDENTIFICATION</scope>
</reference>
<evidence type="ECO:0000259" key="1">
    <source>
        <dbReference type="Pfam" id="PF26215"/>
    </source>
</evidence>
<name>A0A0R3PMB1_ANGCS</name>
<dbReference type="EMBL" id="UYYA01003913">
    <property type="protein sequence ID" value="VDM57595.1"/>
    <property type="molecule type" value="Genomic_DNA"/>
</dbReference>
<evidence type="ECO:0000313" key="4">
    <source>
        <dbReference type="WBParaSite" id="ACOC_0000600901-mRNA-1"/>
    </source>
</evidence>
<accession>A0A0R3PMB1</accession>
<evidence type="ECO:0000313" key="2">
    <source>
        <dbReference type="EMBL" id="VDM57595.1"/>
    </source>
</evidence>
<dbReference type="OrthoDB" id="5988153at2759"/>
<sequence>MGQRLEPNLAVAFMSKVEAPVIDLRPLLYCSYIDDCFVICSTKEEMDKCFESLNEQSKYIKFTRGKPKGNRPPFLNVQINLSENGYITKWYRKPSSKNIVVHYLSSHPSHTKRALIRNMFRTAASVIMNKSYDGVPFNNRPDRYFLVGNSTNYGSLAVEKEPLRKDLKLRLQGKLPCSSTNNEGLGKYYYDCHRISCKIAIDQRSNTHASKASYLETP</sequence>
<dbReference type="Pfam" id="PF26215">
    <property type="entry name" value="HTH_animal"/>
    <property type="match status" value="1"/>
</dbReference>
<dbReference type="PANTHER" id="PTHR21301:SF10">
    <property type="entry name" value="REVERSE TRANSCRIPTASE DOMAIN-CONTAINING PROTEIN"/>
    <property type="match status" value="1"/>
</dbReference>
<keyword evidence="3" id="KW-1185">Reference proteome</keyword>
<feature type="domain" description="Helix-turn-helix" evidence="1">
    <location>
        <begin position="100"/>
        <end position="127"/>
    </location>
</feature>
<gene>
    <name evidence="2" type="ORF">ACOC_LOCUS6010</name>
</gene>
<dbReference type="PANTHER" id="PTHR21301">
    <property type="entry name" value="REVERSE TRANSCRIPTASE"/>
    <property type="match status" value="1"/>
</dbReference>
<dbReference type="AlphaFoldDB" id="A0A0R3PMB1"/>
<protein>
    <submittedName>
        <fullName evidence="4">Reverse transcriptase domain-containing protein</fullName>
    </submittedName>
</protein>
<dbReference type="InterPro" id="IPR058912">
    <property type="entry name" value="HTH_animal"/>
</dbReference>
<reference evidence="2 3" key="2">
    <citation type="submission" date="2018-11" db="EMBL/GenBank/DDBJ databases">
        <authorList>
            <consortium name="Pathogen Informatics"/>
        </authorList>
    </citation>
    <scope>NUCLEOTIDE SEQUENCE [LARGE SCALE GENOMIC DNA]</scope>
    <source>
        <strain evidence="2 3">Costa Rica</strain>
    </source>
</reference>
<dbReference type="WBParaSite" id="ACOC_0000600901-mRNA-1">
    <property type="protein sequence ID" value="ACOC_0000600901-mRNA-1"/>
    <property type="gene ID" value="ACOC_0000600901"/>
</dbReference>